<dbReference type="AlphaFoldDB" id="A0A2B7WL03"/>
<protein>
    <recommendedName>
        <fullName evidence="1">F-box domain-containing protein</fullName>
    </recommendedName>
</protein>
<dbReference type="EMBL" id="PDNB01000251">
    <property type="protein sequence ID" value="PGG97324.1"/>
    <property type="molecule type" value="Genomic_DNA"/>
</dbReference>
<evidence type="ECO:0000313" key="3">
    <source>
        <dbReference type="Proteomes" id="UP000223968"/>
    </source>
</evidence>
<dbReference type="OrthoDB" id="4396256at2759"/>
<comment type="caution">
    <text evidence="2">The sequence shown here is derived from an EMBL/GenBank/DDBJ whole genome shotgun (WGS) entry which is preliminary data.</text>
</comment>
<dbReference type="STRING" id="1447875.A0A2B7WL03"/>
<dbReference type="InterPro" id="IPR001810">
    <property type="entry name" value="F-box_dom"/>
</dbReference>
<evidence type="ECO:0000259" key="1">
    <source>
        <dbReference type="PROSITE" id="PS50181"/>
    </source>
</evidence>
<evidence type="ECO:0000313" key="2">
    <source>
        <dbReference type="EMBL" id="PGG97324.1"/>
    </source>
</evidence>
<name>A0A2B7WL03_9EURO</name>
<feature type="domain" description="F-box" evidence="1">
    <location>
        <begin position="10"/>
        <end position="55"/>
    </location>
</feature>
<keyword evidence="3" id="KW-1185">Reference proteome</keyword>
<proteinExistence type="predicted"/>
<accession>A0A2B7WL03</accession>
<dbReference type="Proteomes" id="UP000223968">
    <property type="component" value="Unassembled WGS sequence"/>
</dbReference>
<dbReference type="PROSITE" id="PS50181">
    <property type="entry name" value="FBOX"/>
    <property type="match status" value="1"/>
</dbReference>
<sequence>MTVHSLPLSKPLLVLLPNEIFFDIISTFDHWTIKRLSTVCKRLRTQCLPYLFRDIHVSFTPHGLLALRGLSQSDEICQHVVWVTYSVTDILDPRVADAQKLREELYTSRAYAEDETEHYYLKNGNMKTFPAYESILEAFLPVGASQRNVLGKSLDMDVVSSALCRFPKVSKVTLRYDMPPIVPKFIPMLLSLRIKPEESLRHHLKVLAGGIRQTRDCSITIRTVEFGGSSKAWGSVNIDTSAELLRDILEDVEVLRLFRANAILTGAYQLPPFGHLREIDMCDFPVIDRPAFQKFVKGHLNTLRAIHWHKVSVNSDFLRRVTQHPNVSQTVIFQPCVFRQRVGVDKLLLTRIT</sequence>
<reference evidence="2 3" key="1">
    <citation type="submission" date="2017-10" db="EMBL/GenBank/DDBJ databases">
        <title>Comparative genomics in systemic dimorphic fungi from Ajellomycetaceae.</title>
        <authorList>
            <person name="Munoz J.F."/>
            <person name="Mcewen J.G."/>
            <person name="Clay O.K."/>
            <person name="Cuomo C.A."/>
        </authorList>
    </citation>
    <scope>NUCLEOTIDE SEQUENCE [LARGE SCALE GENOMIC DNA]</scope>
    <source>
        <strain evidence="2 3">UAMH5409</strain>
    </source>
</reference>
<gene>
    <name evidence="2" type="ORF">AJ79_09256</name>
</gene>
<dbReference type="InterPro" id="IPR036047">
    <property type="entry name" value="F-box-like_dom_sf"/>
</dbReference>
<organism evidence="2 3">
    <name type="scientific">Helicocarpus griseus UAMH5409</name>
    <dbReference type="NCBI Taxonomy" id="1447875"/>
    <lineage>
        <taxon>Eukaryota</taxon>
        <taxon>Fungi</taxon>
        <taxon>Dikarya</taxon>
        <taxon>Ascomycota</taxon>
        <taxon>Pezizomycotina</taxon>
        <taxon>Eurotiomycetes</taxon>
        <taxon>Eurotiomycetidae</taxon>
        <taxon>Onygenales</taxon>
        <taxon>Ajellomycetaceae</taxon>
        <taxon>Helicocarpus</taxon>
    </lineage>
</organism>
<dbReference type="SUPFAM" id="SSF81383">
    <property type="entry name" value="F-box domain"/>
    <property type="match status" value="1"/>
</dbReference>
<dbReference type="CDD" id="cd09917">
    <property type="entry name" value="F-box_SF"/>
    <property type="match status" value="1"/>
</dbReference>
<dbReference type="Pfam" id="PF12937">
    <property type="entry name" value="F-box-like"/>
    <property type="match status" value="1"/>
</dbReference>